<dbReference type="PANTHER" id="PTHR20973">
    <property type="entry name" value="NON-SMC ELEMENT 1-RELATED"/>
    <property type="match status" value="1"/>
</dbReference>
<evidence type="ECO:0000256" key="12">
    <source>
        <dbReference type="ARBA" id="ARBA00023172"/>
    </source>
</evidence>
<evidence type="ECO:0000256" key="9">
    <source>
        <dbReference type="ARBA" id="ARBA00022771"/>
    </source>
</evidence>
<organism evidence="17 18">
    <name type="scientific">Acanthoscelides obtectus</name>
    <name type="common">Bean weevil</name>
    <name type="synonym">Bruchus obtectus</name>
    <dbReference type="NCBI Taxonomy" id="200917"/>
    <lineage>
        <taxon>Eukaryota</taxon>
        <taxon>Metazoa</taxon>
        <taxon>Ecdysozoa</taxon>
        <taxon>Arthropoda</taxon>
        <taxon>Hexapoda</taxon>
        <taxon>Insecta</taxon>
        <taxon>Pterygota</taxon>
        <taxon>Neoptera</taxon>
        <taxon>Endopterygota</taxon>
        <taxon>Coleoptera</taxon>
        <taxon>Polyphaga</taxon>
        <taxon>Cucujiformia</taxon>
        <taxon>Chrysomeloidea</taxon>
        <taxon>Chrysomelidae</taxon>
        <taxon>Bruchinae</taxon>
        <taxon>Bruchini</taxon>
        <taxon>Acanthoscelides</taxon>
    </lineage>
</organism>
<dbReference type="EC" id="2.3.2.27" evidence="4 15"/>
<evidence type="ECO:0000313" key="18">
    <source>
        <dbReference type="Proteomes" id="UP001152888"/>
    </source>
</evidence>
<dbReference type="InterPro" id="IPR011513">
    <property type="entry name" value="Nse1"/>
</dbReference>
<dbReference type="GO" id="GO:0061630">
    <property type="term" value="F:ubiquitin protein ligase activity"/>
    <property type="evidence" value="ECO:0007669"/>
    <property type="project" value="UniProtKB-EC"/>
</dbReference>
<comment type="similarity">
    <text evidence="3 15">Belongs to the NSE1 family.</text>
</comment>
<evidence type="ECO:0000256" key="3">
    <source>
        <dbReference type="ARBA" id="ARBA00010258"/>
    </source>
</evidence>
<dbReference type="InterPro" id="IPR013083">
    <property type="entry name" value="Znf_RING/FYVE/PHD"/>
</dbReference>
<evidence type="ECO:0000256" key="4">
    <source>
        <dbReference type="ARBA" id="ARBA00012483"/>
    </source>
</evidence>
<dbReference type="Gene3D" id="1.10.10.10">
    <property type="entry name" value="Winged helix-like DNA-binding domain superfamily/Winged helix DNA-binding domain"/>
    <property type="match status" value="1"/>
</dbReference>
<dbReference type="GO" id="GO:0000724">
    <property type="term" value="P:double-strand break repair via homologous recombination"/>
    <property type="evidence" value="ECO:0007669"/>
    <property type="project" value="TreeGrafter"/>
</dbReference>
<name>A0A9P0K2V5_ACAOB</name>
<evidence type="ECO:0000313" key="17">
    <source>
        <dbReference type="EMBL" id="CAH1966216.1"/>
    </source>
</evidence>
<evidence type="ECO:0000256" key="6">
    <source>
        <dbReference type="ARBA" id="ARBA00022679"/>
    </source>
</evidence>
<comment type="subcellular location">
    <subcellularLocation>
        <location evidence="2 15">Nucleus</location>
    </subcellularLocation>
</comment>
<keyword evidence="18" id="KW-1185">Reference proteome</keyword>
<dbReference type="InterPro" id="IPR036388">
    <property type="entry name" value="WH-like_DNA-bd_sf"/>
</dbReference>
<accession>A0A9P0K2V5</accession>
<protein>
    <recommendedName>
        <fullName evidence="5 15">Non-structural maintenance of chromosomes element 1 homolog</fullName>
        <ecNumber evidence="4 15">2.3.2.27</ecNumber>
    </recommendedName>
</protein>
<evidence type="ECO:0000256" key="1">
    <source>
        <dbReference type="ARBA" id="ARBA00000900"/>
    </source>
</evidence>
<comment type="caution">
    <text evidence="17">The sequence shown here is derived from an EMBL/GenBank/DDBJ whole genome shotgun (WGS) entry which is preliminary data.</text>
</comment>
<evidence type="ECO:0000256" key="10">
    <source>
        <dbReference type="ARBA" id="ARBA00022786"/>
    </source>
</evidence>
<dbReference type="AlphaFoldDB" id="A0A9P0K2V5"/>
<comment type="catalytic activity">
    <reaction evidence="1 15">
        <text>S-ubiquitinyl-[E2 ubiquitin-conjugating enzyme]-L-cysteine + [acceptor protein]-L-lysine = [E2 ubiquitin-conjugating enzyme]-L-cysteine + N(6)-ubiquitinyl-[acceptor protein]-L-lysine.</text>
        <dbReference type="EC" id="2.3.2.27"/>
    </reaction>
</comment>
<dbReference type="InterPro" id="IPR014857">
    <property type="entry name" value="Nse1_RING_C4HC3-type"/>
</dbReference>
<evidence type="ECO:0000256" key="14">
    <source>
        <dbReference type="ARBA" id="ARBA00023242"/>
    </source>
</evidence>
<reference evidence="17" key="1">
    <citation type="submission" date="2022-03" db="EMBL/GenBank/DDBJ databases">
        <authorList>
            <person name="Sayadi A."/>
        </authorList>
    </citation>
    <scope>NUCLEOTIDE SEQUENCE</scope>
</reference>
<dbReference type="Pfam" id="PF07574">
    <property type="entry name" value="SMC_Nse1"/>
    <property type="match status" value="1"/>
</dbReference>
<proteinExistence type="inferred from homology"/>
<dbReference type="PANTHER" id="PTHR20973:SF0">
    <property type="entry name" value="NON-STRUCTURAL MAINTENANCE OF CHROMOSOMES ELEMENT 1 HOMOLOG"/>
    <property type="match status" value="1"/>
</dbReference>
<keyword evidence="11 15" id="KW-0862">Zinc</keyword>
<dbReference type="Proteomes" id="UP001152888">
    <property type="component" value="Unassembled WGS sequence"/>
</dbReference>
<evidence type="ECO:0000256" key="8">
    <source>
        <dbReference type="ARBA" id="ARBA00022763"/>
    </source>
</evidence>
<dbReference type="GO" id="GO:0005634">
    <property type="term" value="C:nucleus"/>
    <property type="evidence" value="ECO:0007669"/>
    <property type="project" value="UniProtKB-SubCell"/>
</dbReference>
<keyword evidence="12 15" id="KW-0233">DNA recombination</keyword>
<evidence type="ECO:0000256" key="13">
    <source>
        <dbReference type="ARBA" id="ARBA00023204"/>
    </source>
</evidence>
<evidence type="ECO:0000256" key="2">
    <source>
        <dbReference type="ARBA" id="ARBA00004123"/>
    </source>
</evidence>
<dbReference type="GO" id="GO:0030915">
    <property type="term" value="C:Smc5-Smc6 complex"/>
    <property type="evidence" value="ECO:0007669"/>
    <property type="project" value="UniProtKB-UniRule"/>
</dbReference>
<evidence type="ECO:0000256" key="7">
    <source>
        <dbReference type="ARBA" id="ARBA00022723"/>
    </source>
</evidence>
<dbReference type="Gene3D" id="3.90.1150.220">
    <property type="match status" value="1"/>
</dbReference>
<sequence length="263" mass="30026">MFCGQQGPKNNIYHLSQFKFKGGKSTMNFLNTSHRYFIQYMLNHGTSTVENAIKFSAKVTGGSVNDANSLKTLVTQINGVISKQGFKMVFTTCEVTDQNLIIWLNTKNDHITQLQNVFTLAQLEYFHAILMEIINSVEYRITYPECLNITCSLKFPVTRDAGQEVFEEWIKGGYYVKQTNFVYLGPRLIQEFSAYLKTCCPSNVCILCQELVFFGKSCGSCRKMLHSYCLTKYFQTVRQCPGCQSNWIEDNRNTNHAGSDSDD</sequence>
<dbReference type="Gene3D" id="3.30.40.10">
    <property type="entry name" value="Zinc/RING finger domain, C3HC4 (zinc finger)"/>
    <property type="match status" value="1"/>
</dbReference>
<evidence type="ECO:0000256" key="5">
    <source>
        <dbReference type="ARBA" id="ARBA00019422"/>
    </source>
</evidence>
<keyword evidence="7 15" id="KW-0479">Metal-binding</keyword>
<dbReference type="Pfam" id="PF08746">
    <property type="entry name" value="zf-RING-like"/>
    <property type="match status" value="1"/>
</dbReference>
<evidence type="ECO:0000259" key="16">
    <source>
        <dbReference type="Pfam" id="PF08746"/>
    </source>
</evidence>
<dbReference type="GO" id="GO:0008270">
    <property type="term" value="F:zinc ion binding"/>
    <property type="evidence" value="ECO:0007669"/>
    <property type="project" value="UniProtKB-KW"/>
</dbReference>
<keyword evidence="9 15" id="KW-0863">Zinc-finger</keyword>
<comment type="subunit">
    <text evidence="15">Component of the Smc5-Smc6 complex.</text>
</comment>
<evidence type="ECO:0000256" key="11">
    <source>
        <dbReference type="ARBA" id="ARBA00022833"/>
    </source>
</evidence>
<gene>
    <name evidence="17" type="ORF">ACAOBT_LOCUS6713</name>
</gene>
<feature type="domain" description="Non-structural maintenance of chromosomes element 1 RING C4HC3-type" evidence="16">
    <location>
        <begin position="205"/>
        <end position="243"/>
    </location>
</feature>
<dbReference type="EMBL" id="CAKOFQ010006731">
    <property type="protein sequence ID" value="CAH1966216.1"/>
    <property type="molecule type" value="Genomic_DNA"/>
</dbReference>
<keyword evidence="6 15" id="KW-0808">Transferase</keyword>
<evidence type="ECO:0000256" key="15">
    <source>
        <dbReference type="RuleBase" id="RU368018"/>
    </source>
</evidence>
<keyword evidence="14 15" id="KW-0539">Nucleus</keyword>
<keyword evidence="10 15" id="KW-0833">Ubl conjugation pathway</keyword>
<keyword evidence="8 15" id="KW-0227">DNA damage</keyword>
<keyword evidence="13 15" id="KW-0234">DNA repair</keyword>
<dbReference type="OrthoDB" id="185455at2759"/>